<dbReference type="SUPFAM" id="SSF57667">
    <property type="entry name" value="beta-beta-alpha zinc fingers"/>
    <property type="match status" value="1"/>
</dbReference>
<dbReference type="Gene3D" id="3.30.160.60">
    <property type="entry name" value="Classic Zinc Finger"/>
    <property type="match status" value="1"/>
</dbReference>
<accession>A0A1L7XGL5</accession>
<sequence>MPTSLCESRTSGGTDIKEAVCSVTLISLVERKLTSPDSKHKPFSCPECSKDFGRQDVLARHRKLHQRGSVRSSSPVALSGPIVEDVHDIGADNFSPTASAISSNLPGEPFIGNTQQFHQHDNTSLPFWTDTDDMLDFLTSDFSWPVTLPVTHFDPSGFGNANSSTLSPPEVGHSHHNGQGHQAMQQMSKLISVLSSNLTAEIQNTGITSSFLDTCMHVFFDKFIPSFPVLHKATFAVRESSHPLLLNIIALGTLFCGAKDAVPKGEALWRLAHIAVATNWKHLMATKGPQDSCEGVQLVLTAVLGQTYALMSKNESLRMTSQTFHGLGFYWARQCGMFNMNRASSNVPPLEASDEEKTECWRIWAAKEVQNRSILGHYVLDGHISQFSGYPACARHVTNPLLMPASDAAFEAATPDEWIREMQKQRSPPHSFRELFLDLFALTITLNNSIESSIFTLRVVLEGLQSLAADVLEAEGHPAVGSPTKKDIATAMIRFHSQYLSTTDAITVDQLELLIRWHTIFLDLATPSTALCREICAMHGIAQNLHEMSKVPVPRDLDLAGWSQSPDGMRAVLHSLAIQEIVEKIPLGRSSGIHLPAAIFAVATIYSTRCIAGFSMITAPRTFTWESVWDVNDSGNLADPAIQAFLSCSYAKTAQHSRTKNLMYEINSLQITLNSISSRWGVSHEMDSLLSRWIAIANDRIQTNI</sequence>
<dbReference type="CDD" id="cd12148">
    <property type="entry name" value="fungal_TF_MHR"/>
    <property type="match status" value="1"/>
</dbReference>
<dbReference type="GO" id="GO:0000978">
    <property type="term" value="F:RNA polymerase II cis-regulatory region sequence-specific DNA binding"/>
    <property type="evidence" value="ECO:0007669"/>
    <property type="project" value="InterPro"/>
</dbReference>
<organism evidence="9 10">
    <name type="scientific">Phialocephala subalpina</name>
    <dbReference type="NCBI Taxonomy" id="576137"/>
    <lineage>
        <taxon>Eukaryota</taxon>
        <taxon>Fungi</taxon>
        <taxon>Dikarya</taxon>
        <taxon>Ascomycota</taxon>
        <taxon>Pezizomycotina</taxon>
        <taxon>Leotiomycetes</taxon>
        <taxon>Helotiales</taxon>
        <taxon>Mollisiaceae</taxon>
        <taxon>Phialocephala</taxon>
        <taxon>Phialocephala fortinii species complex</taxon>
    </lineage>
</organism>
<evidence type="ECO:0000256" key="2">
    <source>
        <dbReference type="ARBA" id="ARBA00022723"/>
    </source>
</evidence>
<dbReference type="GO" id="GO:0006351">
    <property type="term" value="P:DNA-templated transcription"/>
    <property type="evidence" value="ECO:0007669"/>
    <property type="project" value="InterPro"/>
</dbReference>
<dbReference type="GO" id="GO:0000785">
    <property type="term" value="C:chromatin"/>
    <property type="evidence" value="ECO:0007669"/>
    <property type="project" value="TreeGrafter"/>
</dbReference>
<protein>
    <submittedName>
        <fullName evidence="9">Related to C2H2 type zinc finger domain protein</fullName>
    </submittedName>
</protein>
<dbReference type="InterPro" id="IPR036236">
    <property type="entry name" value="Znf_C2H2_sf"/>
</dbReference>
<keyword evidence="10" id="KW-1185">Reference proteome</keyword>
<keyword evidence="3" id="KW-0677">Repeat</keyword>
<dbReference type="STRING" id="576137.A0A1L7XGL5"/>
<dbReference type="InterPro" id="IPR007219">
    <property type="entry name" value="XnlR_reg_dom"/>
</dbReference>
<evidence type="ECO:0000313" key="9">
    <source>
        <dbReference type="EMBL" id="CZR64180.1"/>
    </source>
</evidence>
<dbReference type="GO" id="GO:0000981">
    <property type="term" value="F:DNA-binding transcription factor activity, RNA polymerase II-specific"/>
    <property type="evidence" value="ECO:0007669"/>
    <property type="project" value="InterPro"/>
</dbReference>
<dbReference type="Pfam" id="PF04082">
    <property type="entry name" value="Fungal_trans"/>
    <property type="match status" value="1"/>
</dbReference>
<evidence type="ECO:0000313" key="10">
    <source>
        <dbReference type="Proteomes" id="UP000184330"/>
    </source>
</evidence>
<dbReference type="AlphaFoldDB" id="A0A1L7XGL5"/>
<dbReference type="InterPro" id="IPR051059">
    <property type="entry name" value="VerF-like"/>
</dbReference>
<gene>
    <name evidence="9" type="ORF">PAC_14077</name>
</gene>
<dbReference type="PROSITE" id="PS50157">
    <property type="entry name" value="ZINC_FINGER_C2H2_2"/>
    <property type="match status" value="1"/>
</dbReference>
<keyword evidence="4 7" id="KW-0863">Zinc-finger</keyword>
<dbReference type="PANTHER" id="PTHR40626">
    <property type="entry name" value="MIP31509P"/>
    <property type="match status" value="1"/>
</dbReference>
<evidence type="ECO:0000259" key="8">
    <source>
        <dbReference type="PROSITE" id="PS50157"/>
    </source>
</evidence>
<evidence type="ECO:0000256" key="4">
    <source>
        <dbReference type="ARBA" id="ARBA00022771"/>
    </source>
</evidence>
<dbReference type="SMART" id="SM00355">
    <property type="entry name" value="ZnF_C2H2"/>
    <property type="match status" value="1"/>
</dbReference>
<evidence type="ECO:0000256" key="3">
    <source>
        <dbReference type="ARBA" id="ARBA00022737"/>
    </source>
</evidence>
<dbReference type="OrthoDB" id="3945418at2759"/>
<dbReference type="InterPro" id="IPR013087">
    <property type="entry name" value="Znf_C2H2_type"/>
</dbReference>
<dbReference type="PROSITE" id="PS00028">
    <property type="entry name" value="ZINC_FINGER_C2H2_1"/>
    <property type="match status" value="1"/>
</dbReference>
<comment type="subcellular location">
    <subcellularLocation>
        <location evidence="1">Nucleus</location>
    </subcellularLocation>
</comment>
<evidence type="ECO:0000256" key="6">
    <source>
        <dbReference type="ARBA" id="ARBA00023242"/>
    </source>
</evidence>
<dbReference type="EMBL" id="FJOG01000025">
    <property type="protein sequence ID" value="CZR64180.1"/>
    <property type="molecule type" value="Genomic_DNA"/>
</dbReference>
<evidence type="ECO:0000256" key="1">
    <source>
        <dbReference type="ARBA" id="ARBA00004123"/>
    </source>
</evidence>
<reference evidence="9 10" key="1">
    <citation type="submission" date="2016-03" db="EMBL/GenBank/DDBJ databases">
        <authorList>
            <person name="Ploux O."/>
        </authorList>
    </citation>
    <scope>NUCLEOTIDE SEQUENCE [LARGE SCALE GENOMIC DNA]</scope>
    <source>
        <strain evidence="9 10">UAMH 11012</strain>
    </source>
</reference>
<name>A0A1L7XGL5_9HELO</name>
<keyword evidence="2" id="KW-0479">Metal-binding</keyword>
<evidence type="ECO:0000256" key="5">
    <source>
        <dbReference type="ARBA" id="ARBA00022833"/>
    </source>
</evidence>
<proteinExistence type="predicted"/>
<feature type="domain" description="C2H2-type" evidence="8">
    <location>
        <begin position="43"/>
        <end position="65"/>
    </location>
</feature>
<evidence type="ECO:0000256" key="7">
    <source>
        <dbReference type="PROSITE-ProRule" id="PRU00042"/>
    </source>
</evidence>
<dbReference type="PANTHER" id="PTHR40626:SF14">
    <property type="entry name" value="C2H2 TYPE ZINC FINGER DOMAIN PROTEIN (AFU_ORTHOLOGUE AFUA_1G02360)"/>
    <property type="match status" value="1"/>
</dbReference>
<keyword evidence="5" id="KW-0862">Zinc</keyword>
<keyword evidence="6" id="KW-0539">Nucleus</keyword>
<dbReference type="GO" id="GO:0008270">
    <property type="term" value="F:zinc ion binding"/>
    <property type="evidence" value="ECO:0007669"/>
    <property type="project" value="UniProtKB-KW"/>
</dbReference>
<dbReference type="Proteomes" id="UP000184330">
    <property type="component" value="Unassembled WGS sequence"/>
</dbReference>
<dbReference type="GO" id="GO:0005634">
    <property type="term" value="C:nucleus"/>
    <property type="evidence" value="ECO:0007669"/>
    <property type="project" value="UniProtKB-SubCell"/>
</dbReference>